<evidence type="ECO:0000313" key="1">
    <source>
        <dbReference type="EMBL" id="GAA4367999.1"/>
    </source>
</evidence>
<dbReference type="Gene3D" id="2.60.40.1120">
    <property type="entry name" value="Carboxypeptidase-like, regulatory domain"/>
    <property type="match status" value="1"/>
</dbReference>
<dbReference type="EMBL" id="BAABGZ010000079">
    <property type="protein sequence ID" value="GAA4367999.1"/>
    <property type="molecule type" value="Genomic_DNA"/>
</dbReference>
<reference evidence="2" key="1">
    <citation type="journal article" date="2019" name="Int. J. Syst. Evol. Microbiol.">
        <title>The Global Catalogue of Microorganisms (GCM) 10K type strain sequencing project: providing services to taxonomists for standard genome sequencing and annotation.</title>
        <authorList>
            <consortium name="The Broad Institute Genomics Platform"/>
            <consortium name="The Broad Institute Genome Sequencing Center for Infectious Disease"/>
            <person name="Wu L."/>
            <person name="Ma J."/>
        </authorList>
    </citation>
    <scope>NUCLEOTIDE SEQUENCE [LARGE SCALE GENOMIC DNA]</scope>
    <source>
        <strain evidence="2">JCM 17923</strain>
    </source>
</reference>
<dbReference type="Proteomes" id="UP001501153">
    <property type="component" value="Unassembled WGS sequence"/>
</dbReference>
<comment type="caution">
    <text evidence="1">The sequence shown here is derived from an EMBL/GenBank/DDBJ whole genome shotgun (WGS) entry which is preliminary data.</text>
</comment>
<proteinExistence type="predicted"/>
<keyword evidence="2" id="KW-1185">Reference proteome</keyword>
<organism evidence="1 2">
    <name type="scientific">Hymenobacter saemangeumensis</name>
    <dbReference type="NCBI Taxonomy" id="1084522"/>
    <lineage>
        <taxon>Bacteria</taxon>
        <taxon>Pseudomonadati</taxon>
        <taxon>Bacteroidota</taxon>
        <taxon>Cytophagia</taxon>
        <taxon>Cytophagales</taxon>
        <taxon>Hymenobacteraceae</taxon>
        <taxon>Hymenobacter</taxon>
    </lineage>
</organism>
<sequence length="286" mass="31194">MKRIFLLPLFLIFAFSGFGQTIKGRITDAKSGQALPFVNIGVVGKALGTVSNEQGLFELAFPDRLANDTVRISSLGYDTRNLTLRQLSTQPQLALSPAPVALAEVQVSAKSGFRRTHTLGFTKKGDGVTLVLDSKDLGAQMGTVVYLKRKPTKILSAHFNVAHNHVGPLTFRLNLYRLDAKGRPTDQKLLTRDVVQTSAIEQGTLSFDLRADRLILDEDFFLALEWVGGGTAAKVHKGLGFSAGIGFANNNIYLREVSHDSWERLSVGAAMAGMQPKLSFYVTVQD</sequence>
<name>A0ABP8IRH6_9BACT</name>
<dbReference type="InterPro" id="IPR008969">
    <property type="entry name" value="CarboxyPept-like_regulatory"/>
</dbReference>
<dbReference type="Pfam" id="PF13715">
    <property type="entry name" value="CarbopepD_reg_2"/>
    <property type="match status" value="1"/>
</dbReference>
<dbReference type="RefSeq" id="WP_345237945.1">
    <property type="nucleotide sequence ID" value="NZ_BAABGZ010000079.1"/>
</dbReference>
<accession>A0ABP8IRH6</accession>
<evidence type="ECO:0000313" key="2">
    <source>
        <dbReference type="Proteomes" id="UP001501153"/>
    </source>
</evidence>
<evidence type="ECO:0008006" key="3">
    <source>
        <dbReference type="Google" id="ProtNLM"/>
    </source>
</evidence>
<protein>
    <recommendedName>
        <fullName evidence="3">Carboxypeptidase-like regulatory domain-containing protein</fullName>
    </recommendedName>
</protein>
<dbReference type="SUPFAM" id="SSF49464">
    <property type="entry name" value="Carboxypeptidase regulatory domain-like"/>
    <property type="match status" value="1"/>
</dbReference>
<gene>
    <name evidence="1" type="ORF">GCM10023185_40320</name>
</gene>